<evidence type="ECO:0000313" key="9">
    <source>
        <dbReference type="Proteomes" id="UP000307169"/>
    </source>
</evidence>
<dbReference type="EMBL" id="SPRV01000123">
    <property type="protein sequence ID" value="TIC57488.1"/>
    <property type="molecule type" value="Genomic_DNA"/>
</dbReference>
<evidence type="ECO:0000313" key="8">
    <source>
        <dbReference type="Proteomes" id="UP000305647"/>
    </source>
</evidence>
<accession>A0A4T0RF70</accession>
<evidence type="ECO:0000313" key="6">
    <source>
        <dbReference type="EMBL" id="TIC60957.1"/>
    </source>
</evidence>
<evidence type="ECO:0000313" key="11">
    <source>
        <dbReference type="Proteomes" id="UP000310685"/>
    </source>
</evidence>
<protein>
    <recommendedName>
        <fullName evidence="13">SPX domain-containing protein</fullName>
    </recommendedName>
</protein>
<dbReference type="Proteomes" id="UP000310708">
    <property type="component" value="Unassembled WGS sequence"/>
</dbReference>
<dbReference type="Proteomes" id="UP000305647">
    <property type="component" value="Unassembled WGS sequence"/>
</dbReference>
<dbReference type="Proteomes" id="UP000310685">
    <property type="component" value="Unassembled WGS sequence"/>
</dbReference>
<comment type="caution">
    <text evidence="2">The sequence shown here is derived from an EMBL/GenBank/DDBJ whole genome shotgun (WGS) entry which is preliminary data.</text>
</comment>
<organism evidence="2 9">
    <name type="scientific">Wallemia mellicola</name>
    <dbReference type="NCBI Taxonomy" id="1708541"/>
    <lineage>
        <taxon>Eukaryota</taxon>
        <taxon>Fungi</taxon>
        <taxon>Dikarya</taxon>
        <taxon>Basidiomycota</taxon>
        <taxon>Wallemiomycotina</taxon>
        <taxon>Wallemiomycetes</taxon>
        <taxon>Wallemiales</taxon>
        <taxon>Wallemiaceae</taxon>
        <taxon>Wallemia</taxon>
    </lineage>
</organism>
<dbReference type="AlphaFoldDB" id="A0A4T0RF70"/>
<dbReference type="EMBL" id="SPRX01000123">
    <property type="protein sequence ID" value="TIC60957.1"/>
    <property type="molecule type" value="Genomic_DNA"/>
</dbReference>
<evidence type="ECO:0000313" key="3">
    <source>
        <dbReference type="EMBL" id="TIC22707.1"/>
    </source>
</evidence>
<reference evidence="7 8" key="1">
    <citation type="submission" date="2019-03" db="EMBL/GenBank/DDBJ databases">
        <title>Sequencing 25 genomes of Wallemia mellicola.</title>
        <authorList>
            <person name="Gostincar C."/>
        </authorList>
    </citation>
    <scope>NUCLEOTIDE SEQUENCE [LARGE SCALE GENOMIC DNA]</scope>
    <source>
        <strain evidence="2 9">EXF-1262</strain>
        <strain evidence="5 10">EXF-1274</strain>
        <strain evidence="4 7">EXF-1277</strain>
        <strain evidence="1 11">EXF-6152</strain>
        <strain evidence="6 12">EXF-757</strain>
        <strain evidence="3 8">EXF-8738</strain>
    </source>
</reference>
<evidence type="ECO:0000313" key="4">
    <source>
        <dbReference type="EMBL" id="TIC57488.1"/>
    </source>
</evidence>
<gene>
    <name evidence="6" type="ORF">E3Q01_04445</name>
    <name evidence="5" type="ORF">E3Q02_04427</name>
    <name evidence="4" type="ORF">E3Q03_04449</name>
    <name evidence="3" type="ORF">E3Q10_04429</name>
    <name evidence="2" type="ORF">E3Q17_04421</name>
    <name evidence="1" type="ORF">E3Q22_04428</name>
</gene>
<evidence type="ECO:0000313" key="12">
    <source>
        <dbReference type="Proteomes" id="UP000310708"/>
    </source>
</evidence>
<dbReference type="EMBL" id="SPRH01000123">
    <property type="protein sequence ID" value="TIB94944.1"/>
    <property type="molecule type" value="Genomic_DNA"/>
</dbReference>
<evidence type="ECO:0008006" key="13">
    <source>
        <dbReference type="Google" id="ProtNLM"/>
    </source>
</evidence>
<evidence type="ECO:0000313" key="2">
    <source>
        <dbReference type="EMBL" id="TIB94944.1"/>
    </source>
</evidence>
<proteinExistence type="predicted"/>
<dbReference type="EMBL" id="SPRC01000112">
    <property type="protein sequence ID" value="TIB72447.1"/>
    <property type="molecule type" value="Genomic_DNA"/>
</dbReference>
<dbReference type="Proteomes" id="UP000305362">
    <property type="component" value="Unassembled WGS sequence"/>
</dbReference>
<evidence type="ECO:0000313" key="5">
    <source>
        <dbReference type="EMBL" id="TIC60011.1"/>
    </source>
</evidence>
<sequence>MASNAGLIKSSSFTSFEIHKTTRKSVKMSSWQTHHMKLKQLEDVINSYASLKDFADALSAKIAQLEYLQNGETRQVTTIDLGTKVFTNRKRKHSDDYHHNQRLRDLQRDVWHQ</sequence>
<dbReference type="Proteomes" id="UP000307169">
    <property type="component" value="Unassembled WGS sequence"/>
</dbReference>
<name>A0A4T0RF70_9BASI</name>
<evidence type="ECO:0000313" key="7">
    <source>
        <dbReference type="Proteomes" id="UP000305362"/>
    </source>
</evidence>
<evidence type="ECO:0000313" key="10">
    <source>
        <dbReference type="Proteomes" id="UP000309601"/>
    </source>
</evidence>
<dbReference type="EMBL" id="SPRO01000118">
    <property type="protein sequence ID" value="TIC22707.1"/>
    <property type="molecule type" value="Genomic_DNA"/>
</dbReference>
<dbReference type="Proteomes" id="UP000309601">
    <property type="component" value="Unassembled WGS sequence"/>
</dbReference>
<evidence type="ECO:0000313" key="1">
    <source>
        <dbReference type="EMBL" id="TIB72447.1"/>
    </source>
</evidence>
<dbReference type="EMBL" id="SPRW01000114">
    <property type="protein sequence ID" value="TIC60011.1"/>
    <property type="molecule type" value="Genomic_DNA"/>
</dbReference>